<name>A0A7W9PJE3_9NOCA</name>
<dbReference type="Proteomes" id="UP000540412">
    <property type="component" value="Unassembled WGS sequence"/>
</dbReference>
<keyword evidence="4" id="KW-1185">Reference proteome</keyword>
<feature type="domain" description="Phosphatidic acid phosphatase type 2/haloperoxidase" evidence="2">
    <location>
        <begin position="121"/>
        <end position="195"/>
    </location>
</feature>
<dbReference type="GO" id="GO:0050380">
    <property type="term" value="F:undecaprenyl-diphosphatase activity"/>
    <property type="evidence" value="ECO:0007669"/>
    <property type="project" value="UniProtKB-EC"/>
</dbReference>
<reference evidence="3 4" key="1">
    <citation type="submission" date="2020-08" db="EMBL/GenBank/DDBJ databases">
        <title>Sequencing the genomes of 1000 actinobacteria strains.</title>
        <authorList>
            <person name="Klenk H.-P."/>
        </authorList>
    </citation>
    <scope>NUCLEOTIDE SEQUENCE [LARGE SCALE GENOMIC DNA]</scope>
    <source>
        <strain evidence="3 4">DSM 43582</strain>
    </source>
</reference>
<keyword evidence="3" id="KW-0378">Hydrolase</keyword>
<keyword evidence="1" id="KW-0472">Membrane</keyword>
<feature type="transmembrane region" description="Helical" evidence="1">
    <location>
        <begin position="12"/>
        <end position="32"/>
    </location>
</feature>
<feature type="transmembrane region" description="Helical" evidence="1">
    <location>
        <begin position="62"/>
        <end position="84"/>
    </location>
</feature>
<comment type="caution">
    <text evidence="3">The sequence shown here is derived from an EMBL/GenBank/DDBJ whole genome shotgun (WGS) entry which is preliminary data.</text>
</comment>
<protein>
    <submittedName>
        <fullName evidence="3">Undecaprenyl-diphosphatase</fullName>
        <ecNumber evidence="3">3.6.1.27</ecNumber>
    </submittedName>
</protein>
<feature type="transmembrane region" description="Helical" evidence="1">
    <location>
        <begin position="153"/>
        <end position="171"/>
    </location>
</feature>
<feature type="transmembrane region" description="Helical" evidence="1">
    <location>
        <begin position="177"/>
        <end position="198"/>
    </location>
</feature>
<organism evidence="3 4">
    <name type="scientific">Nocardia transvalensis</name>
    <dbReference type="NCBI Taxonomy" id="37333"/>
    <lineage>
        <taxon>Bacteria</taxon>
        <taxon>Bacillati</taxon>
        <taxon>Actinomycetota</taxon>
        <taxon>Actinomycetes</taxon>
        <taxon>Mycobacteriales</taxon>
        <taxon>Nocardiaceae</taxon>
        <taxon>Nocardia</taxon>
    </lineage>
</organism>
<dbReference type="RefSeq" id="WP_246829525.1">
    <property type="nucleotide sequence ID" value="NZ_JACHIT010000002.1"/>
</dbReference>
<evidence type="ECO:0000259" key="2">
    <source>
        <dbReference type="Pfam" id="PF01569"/>
    </source>
</evidence>
<feature type="transmembrane region" description="Helical" evidence="1">
    <location>
        <begin position="91"/>
        <end position="109"/>
    </location>
</feature>
<evidence type="ECO:0000313" key="4">
    <source>
        <dbReference type="Proteomes" id="UP000540412"/>
    </source>
</evidence>
<gene>
    <name evidence="3" type="ORF">BJY24_006122</name>
</gene>
<dbReference type="AlphaFoldDB" id="A0A7W9PJE3"/>
<dbReference type="SUPFAM" id="SSF48317">
    <property type="entry name" value="Acid phosphatase/Vanadium-dependent haloperoxidase"/>
    <property type="match status" value="1"/>
</dbReference>
<dbReference type="InterPro" id="IPR036938">
    <property type="entry name" value="PAP2/HPO_sf"/>
</dbReference>
<feature type="transmembrane region" description="Helical" evidence="1">
    <location>
        <begin position="121"/>
        <end position="141"/>
    </location>
</feature>
<dbReference type="Gene3D" id="1.20.144.10">
    <property type="entry name" value="Phosphatidic acid phosphatase type 2/haloperoxidase"/>
    <property type="match status" value="1"/>
</dbReference>
<dbReference type="EMBL" id="JACHIT010000002">
    <property type="protein sequence ID" value="MBB5917210.1"/>
    <property type="molecule type" value="Genomic_DNA"/>
</dbReference>
<dbReference type="InterPro" id="IPR000326">
    <property type="entry name" value="PAP2/HPO"/>
</dbReference>
<accession>A0A7W9PJE3</accession>
<keyword evidence="1" id="KW-1133">Transmembrane helix</keyword>
<keyword evidence="1" id="KW-0812">Transmembrane</keyword>
<dbReference type="EC" id="3.6.1.27" evidence="3"/>
<evidence type="ECO:0000313" key="3">
    <source>
        <dbReference type="EMBL" id="MBB5917210.1"/>
    </source>
</evidence>
<sequence>MSGPSVVVDRPVSRVVAVVVCVLVTAGVPLTFSGDGPTAVDRVVGEWVDGALGGHPGVYRVLVIPSNAYVLLPLLVGGVVWFAWRREWWRAGFLLVAPELAVAVNTWVLKPLWHRHLEDYLAYPSGHTVHFVAVATAFVLIADEYRTRMAEAVAAAVLLACVAVGMVGLGYHYPTDILGGTAAAIALVTASYSVALRLSRDRRSVPAR</sequence>
<evidence type="ECO:0000256" key="1">
    <source>
        <dbReference type="SAM" id="Phobius"/>
    </source>
</evidence>
<dbReference type="Pfam" id="PF01569">
    <property type="entry name" value="PAP2"/>
    <property type="match status" value="1"/>
</dbReference>
<proteinExistence type="predicted"/>